<dbReference type="InterPro" id="IPR018905">
    <property type="entry name" value="A-galactase_NEW3"/>
</dbReference>
<evidence type="ECO:0000313" key="3">
    <source>
        <dbReference type="EMBL" id="HHI48938.1"/>
    </source>
</evidence>
<keyword evidence="1" id="KW-0812">Transmembrane</keyword>
<accession>A0A7J3UYI4</accession>
<proteinExistence type="predicted"/>
<sequence length="738" mass="77965">MKKCVVYPNWQAVRSPNLRLILPIALIALSFASMTGLVSSGSAWTRSNFQVVKPGGTASFDIQLSLYSGTYQDGWSGDTYKLSTTGLPEGWTARFLYSGTEVKSLNIKVGESVTIKMEITVPQSTDTGDYSITFKATGTNDVITLPLNVEVSPLQRKLDLASTTLHIYNEIGQNVRFPLTLSNNGEITETINLSISAPEGWNAQFLTSDGKTVLSLILAPASSRSLELVLTPPKDVNPSDYSFVVKATSQDGSVSASATLIATLGKSAGIALTTALPHQLSHGKSLSYPITLKNSGVNGTFTLSVSGLPKGWSSCFKSGTSEILSLFLDSGASVTVNLEVTPSENSIGTYQIVVRVFDESGLQVASLPLLATISAPDRGLAMTPSYTGLSVESGSSATFTITLANTGETDELVSLKTAAPEGWTVKISAQDQSASISNICLQSGQKSTLTLKVTPPDNAVLGTYNLTITAASSDGLLFSSLPLTISLVEPSGTISVLTTFKEVTVQAGAVLKYPITIKNQWNTDELLYLSADVPQNWAVAFMSGDTSISSLLLASGQSIDLVVKVTPPSTVAIGNYTTTIKVRSDDGKFSYALDLKSKIVGSYGLQLTPSTYNTATTTGSSTSITVRVTNTGLSPLSSLKLSVSPPSEYWEVTTTPSQISSLAPGESVTFSITIKSPADSVAGDYMITMRAYSDQTSSDQVQVRVTLSASASWTIYGVLVAVATMVVLVAIFKKFGRR</sequence>
<keyword evidence="1" id="KW-1133">Transmembrane helix</keyword>
<evidence type="ECO:0000259" key="2">
    <source>
        <dbReference type="Pfam" id="PF10633"/>
    </source>
</evidence>
<dbReference type="AlphaFoldDB" id="A0A7J3UYI4"/>
<gene>
    <name evidence="3" type="ORF">ENL91_02070</name>
</gene>
<dbReference type="PANTHER" id="PTHR39198:SF1">
    <property type="entry name" value="ALPHA-GALACTOSIDASE NEW3 DOMAIN-CONTAINING PROTEIN"/>
    <property type="match status" value="1"/>
</dbReference>
<comment type="caution">
    <text evidence="3">The sequence shown here is derived from an EMBL/GenBank/DDBJ whole genome shotgun (WGS) entry which is preliminary data.</text>
</comment>
<feature type="transmembrane region" description="Helical" evidence="1">
    <location>
        <begin position="713"/>
        <end position="732"/>
    </location>
</feature>
<keyword evidence="1" id="KW-0472">Membrane</keyword>
<dbReference type="PANTHER" id="PTHR39198">
    <property type="entry name" value="HYPOTHETICAL MEMBRANE PROTEIN, CONSERVED"/>
    <property type="match status" value="1"/>
</dbReference>
<feature type="domain" description="Alpha-galactosidase NEW3" evidence="2">
    <location>
        <begin position="617"/>
        <end position="691"/>
    </location>
</feature>
<dbReference type="InterPro" id="IPR013783">
    <property type="entry name" value="Ig-like_fold"/>
</dbReference>
<dbReference type="EMBL" id="DRVT01000022">
    <property type="protein sequence ID" value="HHI48938.1"/>
    <property type="molecule type" value="Genomic_DNA"/>
</dbReference>
<name>A0A7J3UYI4_9CREN</name>
<dbReference type="Pfam" id="PF10633">
    <property type="entry name" value="NPCBM_assoc"/>
    <property type="match status" value="4"/>
</dbReference>
<organism evidence="3">
    <name type="scientific">Candidatus Methanosuratincola petrocarbonis</name>
    <name type="common">ex Vanwonterghem et al. 2016</name>
    <dbReference type="NCBI Taxonomy" id="1867261"/>
    <lineage>
        <taxon>Archaea</taxon>
        <taxon>Thermoproteota</taxon>
        <taxon>Methanosuratincolia</taxon>
        <taxon>Candidatus Methanomethylicales</taxon>
        <taxon>Candidatus Methanomethylicaceae</taxon>
        <taxon>Candidatus Methanosuratincola (ex Vanwonterghem et al. 2016)</taxon>
    </lineage>
</organism>
<dbReference type="Gene3D" id="2.60.40.10">
    <property type="entry name" value="Immunoglobulins"/>
    <property type="match status" value="3"/>
</dbReference>
<feature type="domain" description="Alpha-galactosidase NEW3" evidence="2">
    <location>
        <begin position="85"/>
        <end position="137"/>
    </location>
</feature>
<feature type="domain" description="Alpha-galactosidase NEW3" evidence="2">
    <location>
        <begin position="392"/>
        <end position="471"/>
    </location>
</feature>
<evidence type="ECO:0000256" key="1">
    <source>
        <dbReference type="SAM" id="Phobius"/>
    </source>
</evidence>
<protein>
    <recommendedName>
        <fullName evidence="2">Alpha-galactosidase NEW3 domain-containing protein</fullName>
    </recommendedName>
</protein>
<reference evidence="3" key="1">
    <citation type="journal article" date="2020" name="mSystems">
        <title>Genome- and Community-Level Interaction Insights into Carbon Utilization and Element Cycling Functions of Hydrothermarchaeota in Hydrothermal Sediment.</title>
        <authorList>
            <person name="Zhou Z."/>
            <person name="Liu Y."/>
            <person name="Xu W."/>
            <person name="Pan J."/>
            <person name="Luo Z.H."/>
            <person name="Li M."/>
        </authorList>
    </citation>
    <scope>NUCLEOTIDE SEQUENCE [LARGE SCALE GENOMIC DNA]</scope>
    <source>
        <strain evidence="3">SpSt-1038</strain>
    </source>
</reference>
<feature type="domain" description="Alpha-galactosidase NEW3" evidence="2">
    <location>
        <begin position="170"/>
        <end position="248"/>
    </location>
</feature>